<evidence type="ECO:0000256" key="3">
    <source>
        <dbReference type="ARBA" id="ARBA00022692"/>
    </source>
</evidence>
<evidence type="ECO:0000259" key="11">
    <source>
        <dbReference type="Pfam" id="PF02931"/>
    </source>
</evidence>
<evidence type="ECO:0000256" key="7">
    <source>
        <dbReference type="ARBA" id="ARBA00023170"/>
    </source>
</evidence>
<dbReference type="Gene3D" id="2.70.170.10">
    <property type="entry name" value="Neurotransmitter-gated ion-channel ligand-binding domain"/>
    <property type="match status" value="1"/>
</dbReference>
<protein>
    <submittedName>
        <fullName evidence="14">Neur_chan_LBD domain-containing protein</fullName>
    </submittedName>
</protein>
<feature type="domain" description="Neurotransmitter-gated ion-channel ligand-binding" evidence="11">
    <location>
        <begin position="69"/>
        <end position="136"/>
    </location>
</feature>
<evidence type="ECO:0000313" key="12">
    <source>
        <dbReference type="EMBL" id="VDM28894.1"/>
    </source>
</evidence>
<dbReference type="InterPro" id="IPR006201">
    <property type="entry name" value="Neur_channel"/>
</dbReference>
<reference evidence="12 13" key="2">
    <citation type="submission" date="2018-11" db="EMBL/GenBank/DDBJ databases">
        <authorList>
            <consortium name="Pathogen Informatics"/>
        </authorList>
    </citation>
    <scope>NUCLEOTIDE SEQUENCE [LARGE SCALE GENOMIC DNA]</scope>
</reference>
<keyword evidence="8" id="KW-1071">Ligand-gated ion channel</keyword>
<evidence type="ECO:0000256" key="8">
    <source>
        <dbReference type="ARBA" id="ARBA00023286"/>
    </source>
</evidence>
<keyword evidence="13" id="KW-1185">Reference proteome</keyword>
<dbReference type="Pfam" id="PF02931">
    <property type="entry name" value="Neur_chan_LBD"/>
    <property type="match status" value="1"/>
</dbReference>
<keyword evidence="3" id="KW-0812">Transmembrane</keyword>
<evidence type="ECO:0000256" key="10">
    <source>
        <dbReference type="ARBA" id="ARBA00034099"/>
    </source>
</evidence>
<dbReference type="WBParaSite" id="TCNE_0000317701-mRNA-1">
    <property type="protein sequence ID" value="TCNE_0000317701-mRNA-1"/>
    <property type="gene ID" value="TCNE_0000317701"/>
</dbReference>
<dbReference type="GO" id="GO:0004888">
    <property type="term" value="F:transmembrane signaling receptor activity"/>
    <property type="evidence" value="ECO:0007669"/>
    <property type="project" value="InterPro"/>
</dbReference>
<evidence type="ECO:0000256" key="9">
    <source>
        <dbReference type="ARBA" id="ARBA00023303"/>
    </source>
</evidence>
<evidence type="ECO:0000256" key="4">
    <source>
        <dbReference type="ARBA" id="ARBA00023018"/>
    </source>
</evidence>
<dbReference type="EMBL" id="UYWY01003832">
    <property type="protein sequence ID" value="VDM28894.1"/>
    <property type="molecule type" value="Genomic_DNA"/>
</dbReference>
<evidence type="ECO:0000256" key="1">
    <source>
        <dbReference type="ARBA" id="ARBA00022448"/>
    </source>
</evidence>
<keyword evidence="7" id="KW-0675">Receptor</keyword>
<sequence length="137" mass="15622">MCGERDLACKIGLVVGRVILPAFFQRHCSSKMLCTSDPHIILKCGQHSAQFSFNFSIFYSFYCNRASFQSWTDYKLKWNPADYGGVDILYVPSEMIWLPDIVLYNNADGNYQVTIMTKAKISSNGTVEWAPPAIYKR</sequence>
<dbReference type="GO" id="GO:0022848">
    <property type="term" value="F:acetylcholine-gated monoatomic cation-selective channel activity"/>
    <property type="evidence" value="ECO:0007669"/>
    <property type="project" value="InterPro"/>
</dbReference>
<accession>A0A183U3V7</accession>
<dbReference type="PRINTS" id="PR00254">
    <property type="entry name" value="NICOTINICR"/>
</dbReference>
<dbReference type="GO" id="GO:0045211">
    <property type="term" value="C:postsynaptic membrane"/>
    <property type="evidence" value="ECO:0007669"/>
    <property type="project" value="InterPro"/>
</dbReference>
<dbReference type="PANTHER" id="PTHR18945">
    <property type="entry name" value="NEUROTRANSMITTER GATED ION CHANNEL"/>
    <property type="match status" value="1"/>
</dbReference>
<evidence type="ECO:0000256" key="6">
    <source>
        <dbReference type="ARBA" id="ARBA00023136"/>
    </source>
</evidence>
<dbReference type="SUPFAM" id="SSF63712">
    <property type="entry name" value="Nicotinic receptor ligand binding domain-like"/>
    <property type="match status" value="1"/>
</dbReference>
<dbReference type="InterPro" id="IPR036734">
    <property type="entry name" value="Neur_chan_lig-bd_sf"/>
</dbReference>
<evidence type="ECO:0000256" key="5">
    <source>
        <dbReference type="ARBA" id="ARBA00023065"/>
    </source>
</evidence>
<evidence type="ECO:0000256" key="2">
    <source>
        <dbReference type="ARBA" id="ARBA00022475"/>
    </source>
</evidence>
<evidence type="ECO:0000313" key="13">
    <source>
        <dbReference type="Proteomes" id="UP000050794"/>
    </source>
</evidence>
<keyword evidence="2" id="KW-1003">Cell membrane</keyword>
<keyword evidence="5" id="KW-0406">Ion transport</keyword>
<dbReference type="AlphaFoldDB" id="A0A183U3V7"/>
<dbReference type="InterPro" id="IPR006202">
    <property type="entry name" value="Neur_chan_lig-bd"/>
</dbReference>
<gene>
    <name evidence="12" type="ORF">TCNE_LOCUS3177</name>
</gene>
<dbReference type="Proteomes" id="UP000050794">
    <property type="component" value="Unassembled WGS sequence"/>
</dbReference>
<reference evidence="14" key="1">
    <citation type="submission" date="2016-06" db="UniProtKB">
        <authorList>
            <consortium name="WormBaseParasite"/>
        </authorList>
    </citation>
    <scope>IDENTIFICATION</scope>
</reference>
<organism evidence="13 14">
    <name type="scientific">Toxocara canis</name>
    <name type="common">Canine roundworm</name>
    <dbReference type="NCBI Taxonomy" id="6265"/>
    <lineage>
        <taxon>Eukaryota</taxon>
        <taxon>Metazoa</taxon>
        <taxon>Ecdysozoa</taxon>
        <taxon>Nematoda</taxon>
        <taxon>Chromadorea</taxon>
        <taxon>Rhabditida</taxon>
        <taxon>Spirurina</taxon>
        <taxon>Ascaridomorpha</taxon>
        <taxon>Ascaridoidea</taxon>
        <taxon>Toxocaridae</taxon>
        <taxon>Toxocara</taxon>
    </lineage>
</organism>
<keyword evidence="6" id="KW-0472">Membrane</keyword>
<keyword evidence="1" id="KW-0813">Transport</keyword>
<name>A0A183U3V7_TOXCA</name>
<comment type="subcellular location">
    <subcellularLocation>
        <location evidence="10">Synaptic cell membrane</location>
        <topology evidence="10">Multi-pass membrane protein</topology>
    </subcellularLocation>
</comment>
<keyword evidence="9" id="KW-0407">Ion channel</keyword>
<dbReference type="InterPro" id="IPR002394">
    <property type="entry name" value="Nicotinic_acetylcholine_rcpt"/>
</dbReference>
<evidence type="ECO:0000313" key="14">
    <source>
        <dbReference type="WBParaSite" id="TCNE_0000317701-mRNA-1"/>
    </source>
</evidence>
<proteinExistence type="predicted"/>
<keyword evidence="4" id="KW-0770">Synapse</keyword>